<evidence type="ECO:0000256" key="3">
    <source>
        <dbReference type="ARBA" id="ARBA00022670"/>
    </source>
</evidence>
<keyword evidence="10" id="KW-0472">Membrane</keyword>
<feature type="region of interest" description="Disordered" evidence="14">
    <location>
        <begin position="2093"/>
        <end position="2136"/>
    </location>
</feature>
<feature type="region of interest" description="Disordered" evidence="14">
    <location>
        <begin position="859"/>
        <end position="1109"/>
    </location>
</feature>
<feature type="compositionally biased region" description="Low complexity" evidence="14">
    <location>
        <begin position="1009"/>
        <end position="1037"/>
    </location>
</feature>
<keyword evidence="7" id="KW-0720">Serine protease</keyword>
<feature type="compositionally biased region" description="Polar residues" evidence="14">
    <location>
        <begin position="2093"/>
        <end position="2102"/>
    </location>
</feature>
<feature type="compositionally biased region" description="Basic and acidic residues" evidence="14">
    <location>
        <begin position="638"/>
        <end position="650"/>
    </location>
</feature>
<feature type="domain" description="SRCR" evidence="17">
    <location>
        <begin position="1506"/>
        <end position="1627"/>
    </location>
</feature>
<dbReference type="SUPFAM" id="SSF50494">
    <property type="entry name" value="Trypsin-like serine proteases"/>
    <property type="match status" value="1"/>
</dbReference>
<evidence type="ECO:0000256" key="4">
    <source>
        <dbReference type="ARBA" id="ARBA00022692"/>
    </source>
</evidence>
<dbReference type="InterPro" id="IPR000082">
    <property type="entry name" value="SEA_dom"/>
</dbReference>
<keyword evidence="8" id="KW-0735">Signal-anchor</keyword>
<dbReference type="PROSITE" id="PS50240">
    <property type="entry name" value="TRYPSIN_DOM"/>
    <property type="match status" value="1"/>
</dbReference>
<feature type="region of interest" description="Disordered" evidence="14">
    <location>
        <begin position="712"/>
        <end position="737"/>
    </location>
</feature>
<evidence type="ECO:0000256" key="11">
    <source>
        <dbReference type="ARBA" id="ARBA00023157"/>
    </source>
</evidence>
<dbReference type="PROSITE" id="PS50068">
    <property type="entry name" value="LDLRA_2"/>
    <property type="match status" value="5"/>
</dbReference>
<evidence type="ECO:0000256" key="14">
    <source>
        <dbReference type="SAM" id="MobiDB-lite"/>
    </source>
</evidence>
<keyword evidence="9" id="KW-1133">Transmembrane helix</keyword>
<evidence type="ECO:0000256" key="5">
    <source>
        <dbReference type="ARBA" id="ARBA00022737"/>
    </source>
</evidence>
<keyword evidence="18" id="KW-1185">Reference proteome</keyword>
<feature type="domain" description="SEA" evidence="15">
    <location>
        <begin position="434"/>
        <end position="561"/>
    </location>
</feature>
<dbReference type="SUPFAM" id="SSF57424">
    <property type="entry name" value="LDL receptor-like module"/>
    <property type="match status" value="5"/>
</dbReference>
<evidence type="ECO:0000313" key="18">
    <source>
        <dbReference type="Proteomes" id="UP000694843"/>
    </source>
</evidence>
<feature type="compositionally biased region" description="Low complexity" evidence="14">
    <location>
        <begin position="1050"/>
        <end position="1069"/>
    </location>
</feature>
<feature type="compositionally biased region" description="Low complexity" evidence="14">
    <location>
        <begin position="261"/>
        <end position="275"/>
    </location>
</feature>
<feature type="region of interest" description="Disordered" evidence="14">
    <location>
        <begin position="751"/>
        <end position="845"/>
    </location>
</feature>
<dbReference type="Gene3D" id="4.10.400.10">
    <property type="entry name" value="Low-density Lipoprotein Receptor"/>
    <property type="match status" value="5"/>
</dbReference>
<feature type="compositionally biased region" description="Polar residues" evidence="14">
    <location>
        <begin position="712"/>
        <end position="736"/>
    </location>
</feature>
<dbReference type="GO" id="GO:0016192">
    <property type="term" value="P:vesicle-mediated transport"/>
    <property type="evidence" value="ECO:0007669"/>
    <property type="project" value="UniProtKB-ARBA"/>
</dbReference>
<evidence type="ECO:0000259" key="17">
    <source>
        <dbReference type="PROSITE" id="PS50287"/>
    </source>
</evidence>
<organism evidence="18 19">
    <name type="scientific">Hyalella azteca</name>
    <name type="common">Amphipod</name>
    <dbReference type="NCBI Taxonomy" id="294128"/>
    <lineage>
        <taxon>Eukaryota</taxon>
        <taxon>Metazoa</taxon>
        <taxon>Ecdysozoa</taxon>
        <taxon>Arthropoda</taxon>
        <taxon>Crustacea</taxon>
        <taxon>Multicrustacea</taxon>
        <taxon>Malacostraca</taxon>
        <taxon>Eumalacostraca</taxon>
        <taxon>Peracarida</taxon>
        <taxon>Amphipoda</taxon>
        <taxon>Senticaudata</taxon>
        <taxon>Talitrida</taxon>
        <taxon>Talitroidea</taxon>
        <taxon>Hyalellidae</taxon>
        <taxon>Hyalella</taxon>
    </lineage>
</organism>
<feature type="compositionally biased region" description="Basic residues" evidence="14">
    <location>
        <begin position="101"/>
        <end position="112"/>
    </location>
</feature>
<feature type="compositionally biased region" description="Low complexity" evidence="14">
    <location>
        <begin position="859"/>
        <end position="987"/>
    </location>
</feature>
<feature type="disulfide bond" evidence="12">
    <location>
        <begin position="1497"/>
        <end position="1515"/>
    </location>
</feature>
<comment type="subcellular location">
    <subcellularLocation>
        <location evidence="1">Endomembrane system</location>
    </subcellularLocation>
    <subcellularLocation>
        <location evidence="2">Membrane</location>
        <topology evidence="2">Single-pass type II membrane protein</topology>
    </subcellularLocation>
</comment>
<dbReference type="PROSITE" id="PS50287">
    <property type="entry name" value="SRCR_2"/>
    <property type="match status" value="1"/>
</dbReference>
<feature type="compositionally biased region" description="Polar residues" evidence="14">
    <location>
        <begin position="2124"/>
        <end position="2136"/>
    </location>
</feature>
<dbReference type="GO" id="GO:0006508">
    <property type="term" value="P:proteolysis"/>
    <property type="evidence" value="ECO:0007669"/>
    <property type="project" value="UniProtKB-KW"/>
</dbReference>
<dbReference type="InterPro" id="IPR036772">
    <property type="entry name" value="SRCR-like_dom_sf"/>
</dbReference>
<feature type="disulfide bond" evidence="12">
    <location>
        <begin position="1460"/>
        <end position="1478"/>
    </location>
</feature>
<feature type="disulfide bond" evidence="12">
    <location>
        <begin position="1472"/>
        <end position="1487"/>
    </location>
</feature>
<keyword evidence="6" id="KW-0378">Hydrolase</keyword>
<dbReference type="KEGG" id="hazt:108682647"/>
<dbReference type="Pfam" id="PF00057">
    <property type="entry name" value="Ldl_recept_a"/>
    <property type="match status" value="4"/>
</dbReference>
<dbReference type="Gene3D" id="3.10.250.10">
    <property type="entry name" value="SRCR-like domain"/>
    <property type="match status" value="1"/>
</dbReference>
<evidence type="ECO:0000313" key="19">
    <source>
        <dbReference type="RefSeq" id="XP_018027340.2"/>
    </source>
</evidence>
<feature type="disulfide bond" evidence="12">
    <location>
        <begin position="1369"/>
        <end position="1384"/>
    </location>
</feature>
<dbReference type="Gene3D" id="3.30.70.960">
    <property type="entry name" value="SEA domain"/>
    <property type="match status" value="1"/>
</dbReference>
<feature type="region of interest" description="Disordered" evidence="14">
    <location>
        <begin position="295"/>
        <end position="326"/>
    </location>
</feature>
<evidence type="ECO:0000256" key="6">
    <source>
        <dbReference type="ARBA" id="ARBA00022801"/>
    </source>
</evidence>
<dbReference type="PRINTS" id="PR00261">
    <property type="entry name" value="LDLRECEPTOR"/>
</dbReference>
<comment type="caution">
    <text evidence="13">Lacks conserved residue(s) required for the propagation of feature annotation.</text>
</comment>
<feature type="disulfide bond" evidence="12">
    <location>
        <begin position="1429"/>
        <end position="1444"/>
    </location>
</feature>
<evidence type="ECO:0000256" key="12">
    <source>
        <dbReference type="PROSITE-ProRule" id="PRU00124"/>
    </source>
</evidence>
<dbReference type="PROSITE" id="PS01209">
    <property type="entry name" value="LDLRA_1"/>
    <property type="match status" value="3"/>
</dbReference>
<feature type="disulfide bond" evidence="12">
    <location>
        <begin position="1357"/>
        <end position="1375"/>
    </location>
</feature>
<dbReference type="GO" id="GO:0012505">
    <property type="term" value="C:endomembrane system"/>
    <property type="evidence" value="ECO:0007669"/>
    <property type="project" value="UniProtKB-SubCell"/>
</dbReference>
<feature type="disulfide bond" evidence="12">
    <location>
        <begin position="1331"/>
        <end position="1346"/>
    </location>
</feature>
<dbReference type="RefSeq" id="XP_018027340.2">
    <property type="nucleotide sequence ID" value="XM_018171851.2"/>
</dbReference>
<evidence type="ECO:0000256" key="1">
    <source>
        <dbReference type="ARBA" id="ARBA00004308"/>
    </source>
</evidence>
<gene>
    <name evidence="19" type="primary">LOC108682647</name>
</gene>
<dbReference type="InterPro" id="IPR002172">
    <property type="entry name" value="LDrepeatLR_classA_rpt"/>
</dbReference>
<evidence type="ECO:0000256" key="9">
    <source>
        <dbReference type="ARBA" id="ARBA00022989"/>
    </source>
</evidence>
<dbReference type="OrthoDB" id="9990982at2759"/>
<dbReference type="OMA" id="NIMECED"/>
<sequence length="2136" mass="225264">MPVLDPPAADPLPKIGESLENEETKAPFIEDDVAKNNVKNQKKNNQEILDTNGKEEILQNGHVENKLSNGTALKTEGDLPEAPRQPQALSNGRVLALSSPKPRRKKKSKNKKNIFTLGSTTSSSSDTDETDDEEPSKSHKINRNRGSKERKDNKRKNHNNNNADKNIFGESNRKVAMPGKRDPGVCNPAYTQDVGGDHLDDDECDDDGHKGNSKKSKRQDNKQYNEDSDSSSESSLPVKESRNSPKIPGFRSLRNSPASNRSGFQSGRSSVSSGRKGILKKSGSCATINLEVGKQNGINKSHPNSILDDPNDLADGSRSESLPSDPQRSINRVKFILDSGKPDNITGSYDDIRIEMIEKDRIDRMERGKSQESGYGGLSKSSRKCLLFCAGLLVLTIAVIVGSFVGSGKLRQVGSRLTGLALAGDSAYGQVKYVKNAIEVKFHIMNETYTPALKKSETDEYQALATLLERELKNILVTSEIEYNGNSALKLKVIKFDPGSIVPTFRIGWLFIDPDISPPPPAPLNITIVRSRLEQHIKLHNDSIDKYQVDLDTLSVDRVVDICKNNASLCSNECKFSYENLRFSCFCPDHMILVNQTTCVQRIDLTTTTTTEVYLNVLFDEIFSKIGDSVAFISIRSEQSDKPSGDKSDGKTGLAVTNGTSTSPSTSSSTGSEMSSSTSEASPQSNTAASIPLANSTHASTNESVGVENVTISSSSEQVENASHVNRSQNVPSSESAPALNIVTLSEDSLESPSLSEASNETSVSDQNIKTTSSANGSTTASTTTSTTILTTTTTTTTTPPPTSTPLPSNSEILQPEDPQTLNSNEVDNPGLATDDIENKNASGSFTIASTPLNALSTPSTISAPSTAAPPASTSASSTAASPASTSASSTAAPPVSTSVSSTEASASTSASSTAASPVSTSASSTAAPPASTSASSTAASPVSTSASSTAASSVSTSASSTAASSVATSASSPVSTIATTASTSSPEVTPSSAITNDTIGVVEGAPASSSTTTISPSSSSDSSTVRVSNFSSSTSSENNAEQPPADTVGNGLSADSSLAGSLSNSSSGEVKYAVSPEEPETIEVIPSTTTTTERAESASAAPIPVQINPSGNEVEVEIPLISTSTADSVSSIVNQSHVIPLPITERPVLNMSFPDSIGENEIELSGPKSIAIVSTTPFASTDSSDTGIGASTSVSTSPFVNVVQSEEPPTNDRNATPSVLITTSTTSQPLAQETDSNHTADPVGVDQMSQDIANVTKKMPPAVSLDNRLMGDLNASAGSVEPKVVWSFNNVGPAEVASINSSAAAPATNDLCTGGQHECGAQCLPLSRRCDSIFDCADGSDEKDCIKNSCFLNFQCWSGDCVARSQVCDGFSDCPGGDDEQGCNTWSCLENEFRCEAIPPDMSQPTSVAQSSTSPVHAGPCLPLSLRCDGQPDCFNHTDERNCIAVEQAAECETDEFQCSEGWCIPEGWRCDGVSDCENGEDEENCECSGLDEAACTVGGCVPTFHLCDGLRQCPDGSDEWGCVRIRNASRRLEVRSGASLWRSVCGDGWTSAWSDLVCEQLVGSQSVSTEVRRATNPSPDGSEVVVPRPRVSLASDASPRSRTPLQYALSLDQCSSDALVHLKCNPDKCGIWDHDSSDLLKDNSQSKPDQWPSMAILLHTPPTEDDLQDSTPSAPTFSHPCAASILSPMWLVTAYSCLVSQPGGLQPDTWAVVTGQDAPSTKSPNSQLKHVSQLVRYPGAKKREGLWTGDLALLRLVSPLTLDQHTMSVCPSPPISEIPVPPSPSSSGRCVFANWSPRPGNEKRKTQYTLQVQELPASHLVPLMACNTTHYRGRLSSAHSCAVLHSLPSAPCHGDEGSPLMCQSSDGSWTLEGLLSYNSHCGTARHPAVFTATRALETWILNTIGMAQNPQFIPDISPKTKTSAEVKNVEELAAVITPTAETVHAPVLGTPNDGSMSEHDDKQISKPNVLQRNKTNPTIFAPVAVESIVAPLIRNVSPKSTAPDFGSTVSFMADDTRNESLTAIVGGTRTARVGGETVADGLVTNDVLENSSTSNRNDMLHPAHEETSLDFSSSPIDSVTSALPNQIIQQTSIPPDSLQRSISSSVSSSSSSNAPPDVTKTKGFSSPLLSALTT</sequence>
<dbReference type="Gene3D" id="2.40.10.10">
    <property type="entry name" value="Trypsin-like serine proteases"/>
    <property type="match status" value="1"/>
</dbReference>
<reference evidence="19" key="1">
    <citation type="submission" date="2025-08" db="UniProtKB">
        <authorList>
            <consortium name="RefSeq"/>
        </authorList>
    </citation>
    <scope>IDENTIFICATION</scope>
    <source>
        <tissue evidence="19">Whole organism</tissue>
    </source>
</reference>
<feature type="compositionally biased region" description="Low complexity" evidence="14">
    <location>
        <begin position="771"/>
        <end position="798"/>
    </location>
</feature>
<dbReference type="InterPro" id="IPR001254">
    <property type="entry name" value="Trypsin_dom"/>
</dbReference>
<feature type="compositionally biased region" description="Polar residues" evidence="14">
    <location>
        <begin position="818"/>
        <end position="827"/>
    </location>
</feature>
<evidence type="ECO:0000256" key="2">
    <source>
        <dbReference type="ARBA" id="ARBA00004606"/>
    </source>
</evidence>
<dbReference type="PANTHER" id="PTHR24270:SF62">
    <property type="entry name" value="LOW-DENSITY LIPOPROTEIN RECEPTOR-RELATED PROTEIN 2"/>
    <property type="match status" value="1"/>
</dbReference>
<evidence type="ECO:0000259" key="16">
    <source>
        <dbReference type="PROSITE" id="PS50240"/>
    </source>
</evidence>
<dbReference type="InterPro" id="IPR050685">
    <property type="entry name" value="LDLR"/>
</dbReference>
<keyword evidence="3" id="KW-0645">Protease</keyword>
<dbReference type="PANTHER" id="PTHR24270">
    <property type="entry name" value="LOW-DENSITY LIPOPROTEIN RECEPTOR-RELATED"/>
    <property type="match status" value="1"/>
</dbReference>
<feature type="disulfide bond" evidence="12">
    <location>
        <begin position="1453"/>
        <end position="1465"/>
    </location>
</feature>
<name>A0A8B7PMX3_HYAAZ</name>
<dbReference type="InterPro" id="IPR043504">
    <property type="entry name" value="Peptidase_S1_PA_chymotrypsin"/>
</dbReference>
<keyword evidence="4" id="KW-0812">Transmembrane</keyword>
<dbReference type="GO" id="GO:0005886">
    <property type="term" value="C:plasma membrane"/>
    <property type="evidence" value="ECO:0007669"/>
    <property type="project" value="TreeGrafter"/>
</dbReference>
<dbReference type="InterPro" id="IPR009003">
    <property type="entry name" value="Peptidase_S1_PA"/>
</dbReference>
<feature type="compositionally biased region" description="Low complexity" evidence="14">
    <location>
        <begin position="2103"/>
        <end position="2114"/>
    </location>
</feature>
<dbReference type="GeneID" id="108682647"/>
<feature type="compositionally biased region" description="Polar residues" evidence="14">
    <location>
        <begin position="760"/>
        <end position="770"/>
    </location>
</feature>
<feature type="compositionally biased region" description="Low complexity" evidence="14">
    <location>
        <begin position="1083"/>
        <end position="1102"/>
    </location>
</feature>
<feature type="compositionally biased region" description="Polar residues" evidence="14">
    <location>
        <begin position="988"/>
        <end position="999"/>
    </location>
</feature>
<dbReference type="PROSITE" id="PS50024">
    <property type="entry name" value="SEA"/>
    <property type="match status" value="1"/>
</dbReference>
<feature type="region of interest" description="Disordered" evidence="14">
    <location>
        <begin position="638"/>
        <end position="689"/>
    </location>
</feature>
<evidence type="ECO:0000259" key="15">
    <source>
        <dbReference type="PROSITE" id="PS50024"/>
    </source>
</evidence>
<dbReference type="CDD" id="cd00112">
    <property type="entry name" value="LDLa"/>
    <property type="match status" value="4"/>
</dbReference>
<feature type="region of interest" description="Disordered" evidence="14">
    <location>
        <begin position="1"/>
        <end position="280"/>
    </location>
</feature>
<feature type="domain" description="Peptidase S1" evidence="16">
    <location>
        <begin position="1641"/>
        <end position="1907"/>
    </location>
</feature>
<dbReference type="InterPro" id="IPR001190">
    <property type="entry name" value="SRCR"/>
</dbReference>
<dbReference type="GO" id="GO:0004252">
    <property type="term" value="F:serine-type endopeptidase activity"/>
    <property type="evidence" value="ECO:0007669"/>
    <property type="project" value="InterPro"/>
</dbReference>
<proteinExistence type="predicted"/>
<keyword evidence="5" id="KW-0677">Repeat</keyword>
<dbReference type="SUPFAM" id="SSF82671">
    <property type="entry name" value="SEA domain"/>
    <property type="match status" value="1"/>
</dbReference>
<feature type="compositionally biased region" description="Pro residues" evidence="14">
    <location>
        <begin position="1"/>
        <end position="10"/>
    </location>
</feature>
<evidence type="ECO:0000256" key="10">
    <source>
        <dbReference type="ARBA" id="ARBA00023136"/>
    </source>
</evidence>
<dbReference type="Proteomes" id="UP000694843">
    <property type="component" value="Unplaced"/>
</dbReference>
<evidence type="ECO:0000256" key="7">
    <source>
        <dbReference type="ARBA" id="ARBA00022825"/>
    </source>
</evidence>
<dbReference type="InterPro" id="IPR036364">
    <property type="entry name" value="SEA_dom_sf"/>
</dbReference>
<feature type="disulfide bond" evidence="12">
    <location>
        <begin position="1509"/>
        <end position="1524"/>
    </location>
</feature>
<dbReference type="SMART" id="SM00020">
    <property type="entry name" value="Tryp_SPc"/>
    <property type="match status" value="1"/>
</dbReference>
<dbReference type="SMART" id="SM00192">
    <property type="entry name" value="LDLa"/>
    <property type="match status" value="5"/>
</dbReference>
<dbReference type="InterPro" id="IPR036055">
    <property type="entry name" value="LDL_receptor-like_sf"/>
</dbReference>
<dbReference type="Pfam" id="PF15494">
    <property type="entry name" value="SRCR_2"/>
    <property type="match status" value="1"/>
</dbReference>
<feature type="compositionally biased region" description="Low complexity" evidence="14">
    <location>
        <begin position="657"/>
        <end position="687"/>
    </location>
</feature>
<keyword evidence="11 12" id="KW-1015">Disulfide bond</keyword>
<accession>A0A8B7PMX3</accession>
<dbReference type="SUPFAM" id="SSF56487">
    <property type="entry name" value="SRCR-like"/>
    <property type="match status" value="1"/>
</dbReference>
<dbReference type="InterPro" id="IPR023415">
    <property type="entry name" value="LDLR_class-A_CS"/>
</dbReference>
<protein>
    <submittedName>
        <fullName evidence="19">Serine-rich adhesin for platelets</fullName>
    </submittedName>
</protein>
<evidence type="ECO:0000256" key="13">
    <source>
        <dbReference type="PROSITE-ProRule" id="PRU00196"/>
    </source>
</evidence>
<evidence type="ECO:0000256" key="8">
    <source>
        <dbReference type="ARBA" id="ARBA00022968"/>
    </source>
</evidence>